<proteinExistence type="predicted"/>
<protein>
    <submittedName>
        <fullName evidence="1">Uncharacterized protein</fullName>
    </submittedName>
</protein>
<accession>A0ACB8AZA1</accession>
<dbReference type="Proteomes" id="UP000790709">
    <property type="component" value="Unassembled WGS sequence"/>
</dbReference>
<sequence>MSSTSPTSPDVIACLLNVVKNNTKALPYSDVEELEKFTELATATVESMRCVERNLVPLLASHDLARQAKAAKNIAADKSSAQQAADKSHAQLARLQRPMSRSVTPDSPSLLPTRPSSSSNLHPTLALWPPTLYLPSPRSSPLSRSLLPSLAHPPSLLRCNQDLKKMFQVNEMWYIWPNDPRNNIATIAEFKPLFLPSPPCVCSPPIAPTRLVTSVAVCILESPRSPSPASPMEVEEVEPSIIVKRRKGAPVVVSAGSDTASVPLASEHKSLHRDELEEEKAPAPTSVNATPAPKLSTPLAYFSFKNLQIPMYHEDFAGPPPAIGHDEDGNEVFPIVQ</sequence>
<keyword evidence="2" id="KW-1185">Reference proteome</keyword>
<gene>
    <name evidence="1" type="ORF">BV22DRAFT_1134285</name>
</gene>
<comment type="caution">
    <text evidence="1">The sequence shown here is derived from an EMBL/GenBank/DDBJ whole genome shotgun (WGS) entry which is preliminary data.</text>
</comment>
<evidence type="ECO:0000313" key="2">
    <source>
        <dbReference type="Proteomes" id="UP000790709"/>
    </source>
</evidence>
<name>A0ACB8AZA1_9AGAM</name>
<dbReference type="EMBL" id="MU266725">
    <property type="protein sequence ID" value="KAH7918855.1"/>
    <property type="molecule type" value="Genomic_DNA"/>
</dbReference>
<organism evidence="1 2">
    <name type="scientific">Leucogyrophana mollusca</name>
    <dbReference type="NCBI Taxonomy" id="85980"/>
    <lineage>
        <taxon>Eukaryota</taxon>
        <taxon>Fungi</taxon>
        <taxon>Dikarya</taxon>
        <taxon>Basidiomycota</taxon>
        <taxon>Agaricomycotina</taxon>
        <taxon>Agaricomycetes</taxon>
        <taxon>Agaricomycetidae</taxon>
        <taxon>Boletales</taxon>
        <taxon>Boletales incertae sedis</taxon>
        <taxon>Leucogyrophana</taxon>
    </lineage>
</organism>
<evidence type="ECO:0000313" key="1">
    <source>
        <dbReference type="EMBL" id="KAH7918855.1"/>
    </source>
</evidence>
<reference evidence="1" key="1">
    <citation type="journal article" date="2021" name="New Phytol.">
        <title>Evolutionary innovations through gain and loss of genes in the ectomycorrhizal Boletales.</title>
        <authorList>
            <person name="Wu G."/>
            <person name="Miyauchi S."/>
            <person name="Morin E."/>
            <person name="Kuo A."/>
            <person name="Drula E."/>
            <person name="Varga T."/>
            <person name="Kohler A."/>
            <person name="Feng B."/>
            <person name="Cao Y."/>
            <person name="Lipzen A."/>
            <person name="Daum C."/>
            <person name="Hundley H."/>
            <person name="Pangilinan J."/>
            <person name="Johnson J."/>
            <person name="Barry K."/>
            <person name="LaButti K."/>
            <person name="Ng V."/>
            <person name="Ahrendt S."/>
            <person name="Min B."/>
            <person name="Choi I.G."/>
            <person name="Park H."/>
            <person name="Plett J.M."/>
            <person name="Magnuson J."/>
            <person name="Spatafora J.W."/>
            <person name="Nagy L.G."/>
            <person name="Henrissat B."/>
            <person name="Grigoriev I.V."/>
            <person name="Yang Z.L."/>
            <person name="Xu J."/>
            <person name="Martin F.M."/>
        </authorList>
    </citation>
    <scope>NUCLEOTIDE SEQUENCE</scope>
    <source>
        <strain evidence="1">KUC20120723A-06</strain>
    </source>
</reference>